<evidence type="ECO:0000256" key="2">
    <source>
        <dbReference type="ARBA" id="ARBA00022475"/>
    </source>
</evidence>
<dbReference type="SUPFAM" id="SSF53649">
    <property type="entry name" value="Alkaline phosphatase-like"/>
    <property type="match status" value="1"/>
</dbReference>
<evidence type="ECO:0000256" key="4">
    <source>
        <dbReference type="ARBA" id="ARBA00022989"/>
    </source>
</evidence>
<sequence length="641" mass="72193">MNPSKKDFRLKFSAGAVLASLALFMLARAALFLLNGAYFSSLSRGEILSGFLNGLRFDYYMVALLTGPVLFFLNLPVKARAWVKTWVCVWAAEFIFMAGFLIADLIYFPKVNRHIAEEILQLSNDWGFIVSYIFTETWLPLAILLSLFGIFVWQLGRYVNRRYQARAWSWKKETVTGLLILLLIFLGIRGHLGSGKALGVADAYKYVSSPAGSALVLNGVFTSYQIGRKGAVEVSNKYPQDKALLYAKEQLVSADEAVLDEKFPLMRKRTSSVVSSPKYNVVVVLLEGWHPYYVDALSHNGFGATPVFDEIVKNGVNFSNAYATGQRSIFGFSAVFAGVPLVPGLPMFGYGLELTAFSPMPKHFADKGYYTFFAQTSKRDSYRLCTLASYLGAQESYGWEDIPERLEYQEKAPFGYDYDAFMFAADKIKNRKEPNFLAMLFTGITHEPFTSTLPQFDKHPYDSWEHGFLNTLSFADWSIGELINRAKKDGWFDDTVFVFVADHVSGGKKDPSLKNRFRIPLVFYAPKILKPAQIDYVVSQLDIVPTLYRLTGLNPAYTSFGRDLFEKDAPRAALVSEGMNIGLVTEQGAMRHSGGKILSVEKFSPDFDERETENKLLALDKAAYTLLKENRWYNPAYGEKK</sequence>
<reference evidence="11" key="1">
    <citation type="submission" date="2019-04" db="EMBL/GenBank/DDBJ databases">
        <title>Evolution of Biomass-Degrading Anaerobic Consortia Revealed by Metagenomics.</title>
        <authorList>
            <person name="Peng X."/>
        </authorList>
    </citation>
    <scope>NUCLEOTIDE SEQUENCE</scope>
    <source>
        <strain evidence="11">SIG66</strain>
    </source>
</reference>
<feature type="transmembrane region" description="Helical" evidence="9">
    <location>
        <begin position="87"/>
        <end position="108"/>
    </location>
</feature>
<evidence type="ECO:0000256" key="5">
    <source>
        <dbReference type="ARBA" id="ARBA00023136"/>
    </source>
</evidence>
<dbReference type="EMBL" id="SUVG01000008">
    <property type="protein sequence ID" value="MBE6421820.1"/>
    <property type="molecule type" value="Genomic_DNA"/>
</dbReference>
<feature type="binding site" evidence="8">
    <location>
        <position position="502"/>
    </location>
    <ligand>
        <name>Mn(2+)</name>
        <dbReference type="ChEBI" id="CHEBI:29035"/>
    </ligand>
</feature>
<dbReference type="PANTHER" id="PTHR47371:SF3">
    <property type="entry name" value="PHOSPHOGLYCEROL TRANSFERASE I"/>
    <property type="match status" value="1"/>
</dbReference>
<feature type="active site" evidence="6">
    <location>
        <position position="328"/>
    </location>
</feature>
<feature type="binding site" evidence="8">
    <location>
        <position position="287"/>
    </location>
    <ligand>
        <name>Mn(2+)</name>
        <dbReference type="ChEBI" id="CHEBI:29035"/>
    </ligand>
</feature>
<evidence type="ECO:0000256" key="3">
    <source>
        <dbReference type="ARBA" id="ARBA00022692"/>
    </source>
</evidence>
<keyword evidence="3 9" id="KW-0812">Transmembrane</keyword>
<feature type="domain" description="Sulfatase N-terminal" evidence="10">
    <location>
        <begin position="280"/>
        <end position="552"/>
    </location>
</feature>
<keyword evidence="7" id="KW-0464">Manganese</keyword>
<proteinExistence type="predicted"/>
<gene>
    <name evidence="11" type="ORF">E7027_06850</name>
</gene>
<name>A0A928DRW4_9BACT</name>
<keyword evidence="7" id="KW-0479">Metal-binding</keyword>
<comment type="subcellular location">
    <subcellularLocation>
        <location evidence="1">Cell membrane</location>
        <topology evidence="1">Multi-pass membrane protein</topology>
    </subcellularLocation>
</comment>
<dbReference type="InterPro" id="IPR012160">
    <property type="entry name" value="LtaS-like"/>
</dbReference>
<dbReference type="InterPro" id="IPR017850">
    <property type="entry name" value="Alkaline_phosphatase_core_sf"/>
</dbReference>
<accession>A0A928DRW4</accession>
<keyword evidence="5 9" id="KW-0472">Membrane</keyword>
<evidence type="ECO:0000259" key="10">
    <source>
        <dbReference type="Pfam" id="PF00884"/>
    </source>
</evidence>
<dbReference type="InterPro" id="IPR000917">
    <property type="entry name" value="Sulfatase_N"/>
</dbReference>
<feature type="binding site" evidence="7">
    <location>
        <position position="446"/>
    </location>
    <ligand>
        <name>substrate</name>
    </ligand>
</feature>
<dbReference type="GO" id="GO:0005886">
    <property type="term" value="C:plasma membrane"/>
    <property type="evidence" value="ECO:0007669"/>
    <property type="project" value="UniProtKB-SubCell"/>
</dbReference>
<evidence type="ECO:0000256" key="8">
    <source>
        <dbReference type="PIRSR" id="PIRSR005091-3"/>
    </source>
</evidence>
<dbReference type="Gene3D" id="3.40.720.10">
    <property type="entry name" value="Alkaline Phosphatase, subunit A"/>
    <property type="match status" value="1"/>
</dbReference>
<keyword evidence="2" id="KW-1003">Cell membrane</keyword>
<evidence type="ECO:0000256" key="1">
    <source>
        <dbReference type="ARBA" id="ARBA00004651"/>
    </source>
</evidence>
<keyword evidence="4 9" id="KW-1133">Transmembrane helix</keyword>
<dbReference type="GO" id="GO:0046872">
    <property type="term" value="F:metal ion binding"/>
    <property type="evidence" value="ECO:0007669"/>
    <property type="project" value="UniProtKB-KW"/>
</dbReference>
<organism evidence="11 12">
    <name type="scientific">Candidatus Avelusimicrobium gallicola</name>
    <dbReference type="NCBI Taxonomy" id="2562704"/>
    <lineage>
        <taxon>Bacteria</taxon>
        <taxon>Pseudomonadati</taxon>
        <taxon>Elusimicrobiota</taxon>
        <taxon>Elusimicrobia</taxon>
        <taxon>Elusimicrobiales</taxon>
        <taxon>Elusimicrobiaceae</taxon>
        <taxon>Candidatus Avelusimicrobium</taxon>
    </lineage>
</organism>
<feature type="binding site" evidence="8">
    <location>
        <position position="503"/>
    </location>
    <ligand>
        <name>Mn(2+)</name>
        <dbReference type="ChEBI" id="CHEBI:29035"/>
    </ligand>
</feature>
<comment type="caution">
    <text evidence="11">The sequence shown here is derived from an EMBL/GenBank/DDBJ whole genome shotgun (WGS) entry which is preliminary data.</text>
</comment>
<evidence type="ECO:0000313" key="11">
    <source>
        <dbReference type="EMBL" id="MBE6421820.1"/>
    </source>
</evidence>
<feature type="transmembrane region" description="Helical" evidence="9">
    <location>
        <begin position="128"/>
        <end position="153"/>
    </location>
</feature>
<feature type="transmembrane region" description="Helical" evidence="9">
    <location>
        <begin position="59"/>
        <end position="75"/>
    </location>
</feature>
<dbReference type="InterPro" id="IPR050448">
    <property type="entry name" value="OpgB/LTA_synthase_biosynth"/>
</dbReference>
<dbReference type="AlphaFoldDB" id="A0A928DRW4"/>
<evidence type="ECO:0000256" key="6">
    <source>
        <dbReference type="PIRSR" id="PIRSR005091-1"/>
    </source>
</evidence>
<dbReference type="PANTHER" id="PTHR47371">
    <property type="entry name" value="LIPOTEICHOIC ACID SYNTHASE"/>
    <property type="match status" value="1"/>
</dbReference>
<dbReference type="Gene3D" id="3.30.1120.80">
    <property type="match status" value="1"/>
</dbReference>
<evidence type="ECO:0000256" key="9">
    <source>
        <dbReference type="SAM" id="Phobius"/>
    </source>
</evidence>
<protein>
    <recommendedName>
        <fullName evidence="10">Sulfatase N-terminal domain-containing protein</fullName>
    </recommendedName>
</protein>
<dbReference type="Pfam" id="PF00884">
    <property type="entry name" value="Sulfatase"/>
    <property type="match status" value="1"/>
</dbReference>
<feature type="transmembrane region" description="Helical" evidence="9">
    <location>
        <begin position="12"/>
        <end position="39"/>
    </location>
</feature>
<dbReference type="PIRSF" id="PIRSF005091">
    <property type="entry name" value="Mmb_sulf_HI1246"/>
    <property type="match status" value="1"/>
</dbReference>
<feature type="transmembrane region" description="Helical" evidence="9">
    <location>
        <begin position="174"/>
        <end position="192"/>
    </location>
</feature>
<dbReference type="CDD" id="cd16015">
    <property type="entry name" value="LTA_synthase"/>
    <property type="match status" value="1"/>
</dbReference>
<dbReference type="Proteomes" id="UP000725649">
    <property type="component" value="Unassembled WGS sequence"/>
</dbReference>
<evidence type="ECO:0000313" key="12">
    <source>
        <dbReference type="Proteomes" id="UP000725649"/>
    </source>
</evidence>
<evidence type="ECO:0000256" key="7">
    <source>
        <dbReference type="PIRSR" id="PIRSR005091-2"/>
    </source>
</evidence>